<dbReference type="Proteomes" id="UP000287233">
    <property type="component" value="Chromosome"/>
</dbReference>
<dbReference type="InterPro" id="IPR018490">
    <property type="entry name" value="cNMP-bd_dom_sf"/>
</dbReference>
<dbReference type="CDD" id="cd00038">
    <property type="entry name" value="CAP_ED"/>
    <property type="match status" value="1"/>
</dbReference>
<accession>A0A410FVA2</accession>
<gene>
    <name evidence="3" type="ORF">BIP78_1122</name>
</gene>
<dbReference type="PRINTS" id="PR00103">
    <property type="entry name" value="CAMPKINASE"/>
</dbReference>
<dbReference type="KEGG" id="bih:BIP78_1122"/>
<sequence>MGTMRECYDPQRSERTGGNPMTKSVAEMLRDVPLFSSFTDKHLQAVAKTAKETEFEAGKPIVKEGDRSKVGFFLILEGQVEVRKGGKVLSRLGSGQFFGEMAVLDGQPRSADVVAVAPTKCLVLASWDIKALITTYPDIALEIIGELTRRLRQTSMALSE</sequence>
<dbReference type="InterPro" id="IPR014710">
    <property type="entry name" value="RmlC-like_jellyroll"/>
</dbReference>
<dbReference type="EMBL" id="CP034928">
    <property type="protein sequence ID" value="QAA76888.1"/>
    <property type="molecule type" value="Genomic_DNA"/>
</dbReference>
<evidence type="ECO:0000259" key="2">
    <source>
        <dbReference type="PROSITE" id="PS50042"/>
    </source>
</evidence>
<feature type="compositionally biased region" description="Basic and acidic residues" evidence="1">
    <location>
        <begin position="1"/>
        <end position="15"/>
    </location>
</feature>
<dbReference type="InterPro" id="IPR050503">
    <property type="entry name" value="cAMP-dep_PK_reg_su-like"/>
</dbReference>
<evidence type="ECO:0000313" key="4">
    <source>
        <dbReference type="Proteomes" id="UP000287233"/>
    </source>
</evidence>
<protein>
    <recommendedName>
        <fullName evidence="2">Cyclic nucleotide-binding domain-containing protein</fullName>
    </recommendedName>
</protein>
<feature type="region of interest" description="Disordered" evidence="1">
    <location>
        <begin position="1"/>
        <end position="21"/>
    </location>
</feature>
<dbReference type="InterPro" id="IPR000595">
    <property type="entry name" value="cNMP-bd_dom"/>
</dbReference>
<dbReference type="SMART" id="SM00100">
    <property type="entry name" value="cNMP"/>
    <property type="match status" value="1"/>
</dbReference>
<dbReference type="InterPro" id="IPR018488">
    <property type="entry name" value="cNMP-bd_CS"/>
</dbReference>
<proteinExistence type="predicted"/>
<name>A0A410FVA2_BIPS1</name>
<dbReference type="AlphaFoldDB" id="A0A410FVA2"/>
<evidence type="ECO:0000256" key="1">
    <source>
        <dbReference type="SAM" id="MobiDB-lite"/>
    </source>
</evidence>
<dbReference type="GO" id="GO:0005952">
    <property type="term" value="C:cAMP-dependent protein kinase complex"/>
    <property type="evidence" value="ECO:0007669"/>
    <property type="project" value="InterPro"/>
</dbReference>
<dbReference type="PROSITE" id="PS50042">
    <property type="entry name" value="CNMP_BINDING_3"/>
    <property type="match status" value="1"/>
</dbReference>
<organism evidence="3 4">
    <name type="scientific">Bipolaricaulis sibiricus</name>
    <dbReference type="NCBI Taxonomy" id="2501609"/>
    <lineage>
        <taxon>Bacteria</taxon>
        <taxon>Candidatus Bipolaricaulota</taxon>
        <taxon>Candidatus Bipolaricaulia</taxon>
        <taxon>Candidatus Bipolaricaulales</taxon>
        <taxon>Candidatus Bipolaricaulaceae</taxon>
        <taxon>Candidatus Bipolaricaulis</taxon>
    </lineage>
</organism>
<evidence type="ECO:0000313" key="3">
    <source>
        <dbReference type="EMBL" id="QAA76888.1"/>
    </source>
</evidence>
<dbReference type="SUPFAM" id="SSF51206">
    <property type="entry name" value="cAMP-binding domain-like"/>
    <property type="match status" value="1"/>
</dbReference>
<dbReference type="Gene3D" id="2.60.120.10">
    <property type="entry name" value="Jelly Rolls"/>
    <property type="match status" value="1"/>
</dbReference>
<reference evidence="4" key="1">
    <citation type="submission" date="2018-12" db="EMBL/GenBank/DDBJ databases">
        <title>Complete genome sequence of an uncultured bacterium of the candidate phylum Bipolaricaulota.</title>
        <authorList>
            <person name="Kadnikov V.V."/>
            <person name="Mardanov A.V."/>
            <person name="Beletsky A.V."/>
            <person name="Frank Y.A."/>
            <person name="Karnachuk O.V."/>
            <person name="Ravin N.V."/>
        </authorList>
    </citation>
    <scope>NUCLEOTIDE SEQUENCE [LARGE SCALE GENOMIC DNA]</scope>
</reference>
<dbReference type="PANTHER" id="PTHR11635">
    <property type="entry name" value="CAMP-DEPENDENT PROTEIN KINASE REGULATORY CHAIN"/>
    <property type="match status" value="1"/>
</dbReference>
<dbReference type="PANTHER" id="PTHR11635:SF152">
    <property type="entry name" value="CAMP-DEPENDENT PROTEIN KINASE TYPE I REGULATORY SUBUNIT-RELATED"/>
    <property type="match status" value="1"/>
</dbReference>
<feature type="domain" description="Cyclic nucleotide-binding" evidence="2">
    <location>
        <begin position="34"/>
        <end position="150"/>
    </location>
</feature>
<dbReference type="PROSITE" id="PS00889">
    <property type="entry name" value="CNMP_BINDING_2"/>
    <property type="match status" value="1"/>
</dbReference>
<dbReference type="GO" id="GO:0005829">
    <property type="term" value="C:cytosol"/>
    <property type="evidence" value="ECO:0007669"/>
    <property type="project" value="TreeGrafter"/>
</dbReference>
<dbReference type="Pfam" id="PF00027">
    <property type="entry name" value="cNMP_binding"/>
    <property type="match status" value="1"/>
</dbReference>